<dbReference type="EMBL" id="DF973794">
    <property type="protein sequence ID" value="GAU40207.1"/>
    <property type="molecule type" value="Genomic_DNA"/>
</dbReference>
<dbReference type="GO" id="GO:0004523">
    <property type="term" value="F:RNA-DNA hybrid ribonuclease activity"/>
    <property type="evidence" value="ECO:0007669"/>
    <property type="project" value="InterPro"/>
</dbReference>
<dbReference type="CDD" id="cd06222">
    <property type="entry name" value="RNase_H_like"/>
    <property type="match status" value="1"/>
</dbReference>
<dbReference type="InterPro" id="IPR012337">
    <property type="entry name" value="RNaseH-like_sf"/>
</dbReference>
<dbReference type="AlphaFoldDB" id="A0A2Z6PAY9"/>
<dbReference type="InterPro" id="IPR002156">
    <property type="entry name" value="RNaseH_domain"/>
</dbReference>
<accession>A0A2Z6PAY9</accession>
<dbReference type="InterPro" id="IPR044730">
    <property type="entry name" value="RNase_H-like_dom_plant"/>
</dbReference>
<dbReference type="PANTHER" id="PTHR47723:SF23">
    <property type="entry name" value="REVERSE TRANSCRIPTASE-LIKE PROTEIN"/>
    <property type="match status" value="1"/>
</dbReference>
<dbReference type="SUPFAM" id="SSF53098">
    <property type="entry name" value="Ribonuclease H-like"/>
    <property type="match status" value="1"/>
</dbReference>
<dbReference type="InterPro" id="IPR036397">
    <property type="entry name" value="RNaseH_sf"/>
</dbReference>
<dbReference type="PANTHER" id="PTHR47723">
    <property type="entry name" value="OS05G0353850 PROTEIN"/>
    <property type="match status" value="1"/>
</dbReference>
<keyword evidence="3" id="KW-1185">Reference proteome</keyword>
<sequence>MQEFLILKAFNVNVHLPKASAIKEVLWQPPLYNWVKCNTDGPALGRPGLASCGALFRDYTATFLGGFSINIGNSYALHAELISVMNAIEIAHSKGWNNLWLKSDSKLVNIAFKTSHIVPWKLQNRWFN</sequence>
<evidence type="ECO:0000313" key="3">
    <source>
        <dbReference type="Proteomes" id="UP000242715"/>
    </source>
</evidence>
<evidence type="ECO:0000313" key="2">
    <source>
        <dbReference type="EMBL" id="GAU40207.1"/>
    </source>
</evidence>
<feature type="domain" description="RNase H type-1" evidence="1">
    <location>
        <begin position="38"/>
        <end position="109"/>
    </location>
</feature>
<gene>
    <name evidence="2" type="ORF">TSUD_397340</name>
</gene>
<dbReference type="Gene3D" id="3.30.420.10">
    <property type="entry name" value="Ribonuclease H-like superfamily/Ribonuclease H"/>
    <property type="match status" value="1"/>
</dbReference>
<protein>
    <recommendedName>
        <fullName evidence="1">RNase H type-1 domain-containing protein</fullName>
    </recommendedName>
</protein>
<evidence type="ECO:0000259" key="1">
    <source>
        <dbReference type="Pfam" id="PF13456"/>
    </source>
</evidence>
<dbReference type="Proteomes" id="UP000242715">
    <property type="component" value="Unassembled WGS sequence"/>
</dbReference>
<dbReference type="OrthoDB" id="1938131at2759"/>
<proteinExistence type="predicted"/>
<reference evidence="3" key="1">
    <citation type="journal article" date="2017" name="Front. Plant Sci.">
        <title>Climate Clever Clovers: New Paradigm to Reduce the Environmental Footprint of Ruminants by Breeding Low Methanogenic Forages Utilizing Haplotype Variation.</title>
        <authorList>
            <person name="Kaur P."/>
            <person name="Appels R."/>
            <person name="Bayer P.E."/>
            <person name="Keeble-Gagnere G."/>
            <person name="Wang J."/>
            <person name="Hirakawa H."/>
            <person name="Shirasawa K."/>
            <person name="Vercoe P."/>
            <person name="Stefanova K."/>
            <person name="Durmic Z."/>
            <person name="Nichols P."/>
            <person name="Revell C."/>
            <person name="Isobe S.N."/>
            <person name="Edwards D."/>
            <person name="Erskine W."/>
        </authorList>
    </citation>
    <scope>NUCLEOTIDE SEQUENCE [LARGE SCALE GENOMIC DNA]</scope>
    <source>
        <strain evidence="3">cv. Daliak</strain>
    </source>
</reference>
<dbReference type="GO" id="GO:0003676">
    <property type="term" value="F:nucleic acid binding"/>
    <property type="evidence" value="ECO:0007669"/>
    <property type="project" value="InterPro"/>
</dbReference>
<dbReference type="Pfam" id="PF13456">
    <property type="entry name" value="RVT_3"/>
    <property type="match status" value="1"/>
</dbReference>
<name>A0A2Z6PAY9_TRISU</name>
<dbReference type="InterPro" id="IPR053151">
    <property type="entry name" value="RNase_H-like"/>
</dbReference>
<organism evidence="2 3">
    <name type="scientific">Trifolium subterraneum</name>
    <name type="common">Subterranean clover</name>
    <dbReference type="NCBI Taxonomy" id="3900"/>
    <lineage>
        <taxon>Eukaryota</taxon>
        <taxon>Viridiplantae</taxon>
        <taxon>Streptophyta</taxon>
        <taxon>Embryophyta</taxon>
        <taxon>Tracheophyta</taxon>
        <taxon>Spermatophyta</taxon>
        <taxon>Magnoliopsida</taxon>
        <taxon>eudicotyledons</taxon>
        <taxon>Gunneridae</taxon>
        <taxon>Pentapetalae</taxon>
        <taxon>rosids</taxon>
        <taxon>fabids</taxon>
        <taxon>Fabales</taxon>
        <taxon>Fabaceae</taxon>
        <taxon>Papilionoideae</taxon>
        <taxon>50 kb inversion clade</taxon>
        <taxon>NPAAA clade</taxon>
        <taxon>Hologalegina</taxon>
        <taxon>IRL clade</taxon>
        <taxon>Trifolieae</taxon>
        <taxon>Trifolium</taxon>
    </lineage>
</organism>